<keyword evidence="3" id="KW-0378">Hydrolase</keyword>
<feature type="domain" description="Metallo-beta-lactamase" evidence="5">
    <location>
        <begin position="15"/>
        <end position="193"/>
    </location>
</feature>
<evidence type="ECO:0000256" key="2">
    <source>
        <dbReference type="ARBA" id="ARBA00022723"/>
    </source>
</evidence>
<keyword evidence="7" id="KW-1185">Reference proteome</keyword>
<dbReference type="CDD" id="cd06262">
    <property type="entry name" value="metallo-hydrolase-like_MBL-fold"/>
    <property type="match status" value="1"/>
</dbReference>
<organism evidence="6 7">
    <name type="scientific">Mobilitalea sibirica</name>
    <dbReference type="NCBI Taxonomy" id="1462919"/>
    <lineage>
        <taxon>Bacteria</taxon>
        <taxon>Bacillati</taxon>
        <taxon>Bacillota</taxon>
        <taxon>Clostridia</taxon>
        <taxon>Lachnospirales</taxon>
        <taxon>Lachnospiraceae</taxon>
        <taxon>Mobilitalea</taxon>
    </lineage>
</organism>
<dbReference type="SUPFAM" id="SSF56281">
    <property type="entry name" value="Metallo-hydrolase/oxidoreductase"/>
    <property type="match status" value="1"/>
</dbReference>
<dbReference type="Gene3D" id="3.60.15.10">
    <property type="entry name" value="Ribonuclease Z/Hydroxyacylglutathione hydrolase-like"/>
    <property type="match status" value="1"/>
</dbReference>
<protein>
    <submittedName>
        <fullName evidence="6">MBL fold metallo-hydrolase</fullName>
    </submittedName>
</protein>
<evidence type="ECO:0000313" key="6">
    <source>
        <dbReference type="EMBL" id="MBH1939532.1"/>
    </source>
</evidence>
<dbReference type="Pfam" id="PF00753">
    <property type="entry name" value="Lactamase_B"/>
    <property type="match status" value="1"/>
</dbReference>
<evidence type="ECO:0000256" key="4">
    <source>
        <dbReference type="ARBA" id="ARBA00022833"/>
    </source>
</evidence>
<dbReference type="RefSeq" id="WP_197659747.1">
    <property type="nucleotide sequence ID" value="NZ_JAEAGR010000001.1"/>
</dbReference>
<dbReference type="GO" id="GO:0046872">
    <property type="term" value="F:metal ion binding"/>
    <property type="evidence" value="ECO:0007669"/>
    <property type="project" value="UniProtKB-KW"/>
</dbReference>
<accession>A0A8J7HB27</accession>
<keyword evidence="2" id="KW-0479">Metal-binding</keyword>
<evidence type="ECO:0000256" key="1">
    <source>
        <dbReference type="ARBA" id="ARBA00001947"/>
    </source>
</evidence>
<dbReference type="InterPro" id="IPR051453">
    <property type="entry name" value="MBL_Glyoxalase_II"/>
</dbReference>
<comment type="caution">
    <text evidence="6">The sequence shown here is derived from an EMBL/GenBank/DDBJ whole genome shotgun (WGS) entry which is preliminary data.</text>
</comment>
<evidence type="ECO:0000259" key="5">
    <source>
        <dbReference type="SMART" id="SM00849"/>
    </source>
</evidence>
<dbReference type="InterPro" id="IPR036866">
    <property type="entry name" value="RibonucZ/Hydroxyglut_hydro"/>
</dbReference>
<keyword evidence="4" id="KW-0862">Zinc</keyword>
<dbReference type="InterPro" id="IPR001279">
    <property type="entry name" value="Metallo-B-lactamas"/>
</dbReference>
<comment type="cofactor">
    <cofactor evidence="1">
        <name>Zn(2+)</name>
        <dbReference type="ChEBI" id="CHEBI:29105"/>
    </cofactor>
</comment>
<name>A0A8J7HB27_9FIRM</name>
<dbReference type="AlphaFoldDB" id="A0A8J7HB27"/>
<evidence type="ECO:0000256" key="3">
    <source>
        <dbReference type="ARBA" id="ARBA00022801"/>
    </source>
</evidence>
<dbReference type="PANTHER" id="PTHR46233">
    <property type="entry name" value="HYDROXYACYLGLUTATHIONE HYDROLASE GLOC"/>
    <property type="match status" value="1"/>
</dbReference>
<dbReference type="PANTHER" id="PTHR46233:SF3">
    <property type="entry name" value="HYDROXYACYLGLUTATHIONE HYDROLASE GLOC"/>
    <property type="match status" value="1"/>
</dbReference>
<sequence>MNNFNMKTLVLGMIQTNCYIISNTQSKEAIVIDPAAEAVKIIDYLKTNNLICKAILLTHGHFDHILAAKELSELTEAKIHAHEAEAKLLSDPALNASSLMGRATSLTADVLLKDQEILTIAGFILKVIHTPGHTAGGVCYYFEEQGCLISGDTLFRESVGRTDFPTGDGQLLIESILNKLMLLEDKTLIYPGHGMSTTVGYEKENNFYLIRD</sequence>
<dbReference type="SMART" id="SM00849">
    <property type="entry name" value="Lactamase_B"/>
    <property type="match status" value="1"/>
</dbReference>
<dbReference type="EMBL" id="JAEAGR010000001">
    <property type="protein sequence ID" value="MBH1939532.1"/>
    <property type="molecule type" value="Genomic_DNA"/>
</dbReference>
<gene>
    <name evidence="6" type="ORF">I5677_01335</name>
</gene>
<dbReference type="GO" id="GO:0016787">
    <property type="term" value="F:hydrolase activity"/>
    <property type="evidence" value="ECO:0007669"/>
    <property type="project" value="UniProtKB-KW"/>
</dbReference>
<evidence type="ECO:0000313" key="7">
    <source>
        <dbReference type="Proteomes" id="UP000623269"/>
    </source>
</evidence>
<reference evidence="6" key="1">
    <citation type="submission" date="2020-12" db="EMBL/GenBank/DDBJ databases">
        <title>M. sibirica DSM 26468T genome.</title>
        <authorList>
            <person name="Thieme N."/>
            <person name="Rettenmaier R."/>
            <person name="Zverlov V."/>
            <person name="Liebl W."/>
        </authorList>
    </citation>
    <scope>NUCLEOTIDE SEQUENCE</scope>
    <source>
        <strain evidence="6">DSM 26468</strain>
    </source>
</reference>
<proteinExistence type="predicted"/>
<dbReference type="Proteomes" id="UP000623269">
    <property type="component" value="Unassembled WGS sequence"/>
</dbReference>